<dbReference type="InterPro" id="IPR013858">
    <property type="entry name" value="Peptidase_M10B_C"/>
</dbReference>
<dbReference type="SUPFAM" id="SSF55486">
    <property type="entry name" value="Metalloproteases ('zincins'), catalytic domain"/>
    <property type="match status" value="1"/>
</dbReference>
<dbReference type="SMART" id="SM00235">
    <property type="entry name" value="ZnMc"/>
    <property type="match status" value="1"/>
</dbReference>
<reference evidence="7 8" key="1">
    <citation type="journal article" date="2019" name="Syst. Appl. Microbiol.">
        <title>Microvirga tunisiensis sp. nov., a root nodule symbiotic bacterium isolated from Lupinus micranthus and L. luteus grown in Northern Tunisia.</title>
        <authorList>
            <person name="Msaddak A."/>
            <person name="Rejili M."/>
            <person name="Duran D."/>
            <person name="Mars M."/>
            <person name="Palacios J.M."/>
            <person name="Ruiz-Argueso T."/>
            <person name="Rey L."/>
            <person name="Imperial J."/>
        </authorList>
    </citation>
    <scope>NUCLEOTIDE SEQUENCE [LARGE SCALE GENOMIC DNA]</scope>
    <source>
        <strain evidence="7 8">Lmie10</strain>
    </source>
</reference>
<gene>
    <name evidence="7" type="ORF">FS320_13570</name>
</gene>
<dbReference type="InterPro" id="IPR001343">
    <property type="entry name" value="Hemolysn_Ca-bd"/>
</dbReference>
<name>A0A5N7MGM6_9HYPH</name>
<accession>A0A5N7MGM6</accession>
<dbReference type="InterPro" id="IPR050557">
    <property type="entry name" value="RTX_toxin/Mannuronan_C5-epim"/>
</dbReference>
<dbReference type="PRINTS" id="PR00313">
    <property type="entry name" value="CABNDNGRPT"/>
</dbReference>
<dbReference type="AlphaFoldDB" id="A0A5N7MGM6"/>
<keyword evidence="4" id="KW-0964">Secreted</keyword>
<feature type="domain" description="Peptidase metallopeptidase" evidence="6">
    <location>
        <begin position="156"/>
        <end position="311"/>
    </location>
</feature>
<evidence type="ECO:0000256" key="3">
    <source>
        <dbReference type="ARBA" id="ARBA00009490"/>
    </source>
</evidence>
<dbReference type="Gene3D" id="2.150.10.10">
    <property type="entry name" value="Serralysin-like metalloprotease, C-terminal"/>
    <property type="match status" value="3"/>
</dbReference>
<organism evidence="7 8">
    <name type="scientific">Microvirga tunisiensis</name>
    <dbReference type="NCBI Taxonomy" id="2108360"/>
    <lineage>
        <taxon>Bacteria</taxon>
        <taxon>Pseudomonadati</taxon>
        <taxon>Pseudomonadota</taxon>
        <taxon>Alphaproteobacteria</taxon>
        <taxon>Hyphomicrobiales</taxon>
        <taxon>Methylobacteriaceae</taxon>
        <taxon>Microvirga</taxon>
    </lineage>
</organism>
<evidence type="ECO:0000313" key="8">
    <source>
        <dbReference type="Proteomes" id="UP000403266"/>
    </source>
</evidence>
<dbReference type="EMBL" id="VOSK01000043">
    <property type="protein sequence ID" value="MPR26231.1"/>
    <property type="molecule type" value="Genomic_DNA"/>
</dbReference>
<dbReference type="OrthoDB" id="223957at2"/>
<dbReference type="GO" id="GO:0005615">
    <property type="term" value="C:extracellular space"/>
    <property type="evidence" value="ECO:0007669"/>
    <property type="project" value="InterPro"/>
</dbReference>
<dbReference type="InterPro" id="IPR006026">
    <property type="entry name" value="Peptidase_Metallo"/>
</dbReference>
<dbReference type="InterPro" id="IPR024079">
    <property type="entry name" value="MetalloPept_cat_dom_sf"/>
</dbReference>
<evidence type="ECO:0000313" key="7">
    <source>
        <dbReference type="EMBL" id="MPR26231.1"/>
    </source>
</evidence>
<proteinExistence type="inferred from homology"/>
<protein>
    <recommendedName>
        <fullName evidence="6">Peptidase metallopeptidase domain-containing protein</fullName>
    </recommendedName>
</protein>
<evidence type="ECO:0000256" key="1">
    <source>
        <dbReference type="ARBA" id="ARBA00001913"/>
    </source>
</evidence>
<evidence type="ECO:0000256" key="5">
    <source>
        <dbReference type="ARBA" id="ARBA00022737"/>
    </source>
</evidence>
<dbReference type="SUPFAM" id="SSF51120">
    <property type="entry name" value="beta-Roll"/>
    <property type="match status" value="3"/>
</dbReference>
<dbReference type="GO" id="GO:0005509">
    <property type="term" value="F:calcium ion binding"/>
    <property type="evidence" value="ECO:0007669"/>
    <property type="project" value="InterPro"/>
</dbReference>
<dbReference type="InterPro" id="IPR034033">
    <property type="entry name" value="Serralysin-like"/>
</dbReference>
<comment type="subcellular location">
    <subcellularLocation>
        <location evidence="2">Secreted</location>
    </subcellularLocation>
</comment>
<dbReference type="PANTHER" id="PTHR38340:SF1">
    <property type="entry name" value="S-LAYER PROTEIN"/>
    <property type="match status" value="1"/>
</dbReference>
<dbReference type="PROSITE" id="PS00330">
    <property type="entry name" value="HEMOLYSIN_CALCIUM"/>
    <property type="match status" value="7"/>
</dbReference>
<comment type="similarity">
    <text evidence="3">Belongs to the peptidase M10B family.</text>
</comment>
<evidence type="ECO:0000256" key="2">
    <source>
        <dbReference type="ARBA" id="ARBA00004613"/>
    </source>
</evidence>
<dbReference type="InterPro" id="IPR018511">
    <property type="entry name" value="Hemolysin-typ_Ca-bd_CS"/>
</dbReference>
<dbReference type="GO" id="GO:0008270">
    <property type="term" value="F:zinc ion binding"/>
    <property type="evidence" value="ECO:0007669"/>
    <property type="project" value="InterPro"/>
</dbReference>
<keyword evidence="5" id="KW-0677">Repeat</keyword>
<comment type="cofactor">
    <cofactor evidence="1">
        <name>Ca(2+)</name>
        <dbReference type="ChEBI" id="CHEBI:29108"/>
    </cofactor>
</comment>
<dbReference type="InterPro" id="IPR011049">
    <property type="entry name" value="Serralysin-like_metalloprot_C"/>
</dbReference>
<sequence length="776" mass="80033">MCYLCLSSGKGPSWSSFGHRTPGTIPDGVVQTEFSGGKGYSGTALQPYDMYASMAAGSPLSDAWDWASGKVGDLYDTVYNWVSDNVSRSPIGIFSTLASVAPYAMSGVRFNVPAGIDSDVLGILSGSQWNSTAITYSLPDSRLDYQWINPSASGYRALTFETEQAVHYALEGYSPYSGGPKMGLSSVEGVTNLSLSYAGRGGGTLQIAGFNATDIINRSHGYYPGVPVYGGDVWLERNSGLPGTYSYMIVLHELGHSLGLKHPHDSGGALPTMSGEHDSPEYTVMSYGHMWDNPQTYMQYDIAALQELYGADFTTNGGNTVYSWSPETGEAFVNGVGQGAPVTNKVFMTIWDGGGNDTYDLSNYSGDQRIDLAPGGYIKFSQTQLGMKTSTSFVHGNVYNAFQYRGDSRSLIENAISGSGHDSIKGNVADNVLNGGGGNDGLTGAAGNDTLIGGNGNDWLDGGTGSDVMDAGLGWDVMSYMSSTTGVTIDLTTNLNSGAAAGDKILNAEVLQGTNANDMLTGIDRGNGHGVQLYGEGGDDGLIGKGGGDALFGGAGNDWLDGGPGGDILDGGAGWDVVSYQSATSGITIDLTTNANGGAAAGETVLNVEVVQGSNFADTLVGKDNGGGNGVQLYGEGGSDTLLGKGGGDYLFGGAGNDTLDSGFGSDVLIGGSGADQFSFSTALGAGNMDTIQDFSVAEGDRIVLSRSVFMDVGTGALSSAYFKAGTATSFDHHILYDQGSGELFYDVDGSGGVAAIKFATVSAGTALSASHFFIV</sequence>
<comment type="caution">
    <text evidence="7">The sequence shown here is derived from an EMBL/GenBank/DDBJ whole genome shotgun (WGS) entry which is preliminary data.</text>
</comment>
<evidence type="ECO:0000259" key="6">
    <source>
        <dbReference type="SMART" id="SM00235"/>
    </source>
</evidence>
<dbReference type="Proteomes" id="UP000403266">
    <property type="component" value="Unassembled WGS sequence"/>
</dbReference>
<dbReference type="CDD" id="cd04277">
    <property type="entry name" value="ZnMc_serralysin_like"/>
    <property type="match status" value="1"/>
</dbReference>
<dbReference type="GO" id="GO:0006508">
    <property type="term" value="P:proteolysis"/>
    <property type="evidence" value="ECO:0007669"/>
    <property type="project" value="InterPro"/>
</dbReference>
<evidence type="ECO:0000256" key="4">
    <source>
        <dbReference type="ARBA" id="ARBA00022525"/>
    </source>
</evidence>
<dbReference type="GO" id="GO:0008237">
    <property type="term" value="F:metallopeptidase activity"/>
    <property type="evidence" value="ECO:0007669"/>
    <property type="project" value="InterPro"/>
</dbReference>
<keyword evidence="8" id="KW-1185">Reference proteome</keyword>
<dbReference type="Pfam" id="PF08548">
    <property type="entry name" value="Peptidase_M10_C"/>
    <property type="match status" value="1"/>
</dbReference>
<dbReference type="Gene3D" id="3.40.390.10">
    <property type="entry name" value="Collagenase (Catalytic Domain)"/>
    <property type="match status" value="1"/>
</dbReference>
<dbReference type="PANTHER" id="PTHR38340">
    <property type="entry name" value="S-LAYER PROTEIN"/>
    <property type="match status" value="1"/>
</dbReference>
<dbReference type="Pfam" id="PF00353">
    <property type="entry name" value="HemolysinCabind"/>
    <property type="match status" value="4"/>
</dbReference>